<reference evidence="9" key="1">
    <citation type="submission" date="2025-08" db="UniProtKB">
        <authorList>
            <consortium name="RefSeq"/>
        </authorList>
    </citation>
    <scope>IDENTIFICATION</scope>
</reference>
<evidence type="ECO:0000259" key="7">
    <source>
        <dbReference type="PROSITE" id="PS50815"/>
    </source>
</evidence>
<evidence type="ECO:0000256" key="4">
    <source>
        <dbReference type="ARBA" id="ARBA00022776"/>
    </source>
</evidence>
<dbReference type="InterPro" id="IPR045091">
    <property type="entry name" value="Mad2-like"/>
</dbReference>
<dbReference type="Gene3D" id="3.30.900.10">
    <property type="entry name" value="HORMA domain"/>
    <property type="match status" value="1"/>
</dbReference>
<sequence length="192" mass="22420">MEYSQTIPLNGSVEYVVKYLSFAVNKILYERGIYPEEKFTERNIFGFTRKFVDIPEILEYLNHFFSQLSVWLLKEEVDRVVLVIGSIRQNQDLERWQFQINTRTQSVAMSTENVNSEVHGIDAQINSCITTMIPLEELCSFNLIVYANTQCDTPQNWHECNEHYISNAEECILKSVSTPCHEVNLAFCYKQL</sequence>
<name>A0ABM4BYU4_HYDVU</name>
<dbReference type="InterPro" id="IPR003511">
    <property type="entry name" value="HORMA_dom"/>
</dbReference>
<gene>
    <name evidence="9" type="primary">LOC124814650</name>
</gene>
<keyword evidence="4" id="KW-0498">Mitosis</keyword>
<dbReference type="PROSITE" id="PS50815">
    <property type="entry name" value="HORMA"/>
    <property type="match status" value="1"/>
</dbReference>
<evidence type="ECO:0000256" key="5">
    <source>
        <dbReference type="ARBA" id="ARBA00023242"/>
    </source>
</evidence>
<protein>
    <submittedName>
        <fullName evidence="9">Mitotic spindle assembly checkpoint protein MAD2A isoform X2</fullName>
    </submittedName>
</protein>
<organism evidence="8 9">
    <name type="scientific">Hydra vulgaris</name>
    <name type="common">Hydra</name>
    <name type="synonym">Hydra attenuata</name>
    <dbReference type="NCBI Taxonomy" id="6087"/>
    <lineage>
        <taxon>Eukaryota</taxon>
        <taxon>Metazoa</taxon>
        <taxon>Cnidaria</taxon>
        <taxon>Hydrozoa</taxon>
        <taxon>Hydroidolina</taxon>
        <taxon>Anthoathecata</taxon>
        <taxon>Aplanulata</taxon>
        <taxon>Hydridae</taxon>
        <taxon>Hydra</taxon>
    </lineage>
</organism>
<dbReference type="Pfam" id="PF02301">
    <property type="entry name" value="HORMA"/>
    <property type="match status" value="1"/>
</dbReference>
<dbReference type="SUPFAM" id="SSF56019">
    <property type="entry name" value="The spindle assembly checkpoint protein mad2"/>
    <property type="match status" value="1"/>
</dbReference>
<dbReference type="InterPro" id="IPR036570">
    <property type="entry name" value="HORMA_dom_sf"/>
</dbReference>
<dbReference type="PANTHER" id="PTHR11842">
    <property type="entry name" value="MITOTIC SPINDLE ASSEMBLY CHECKPOINT PROTEIN MAD2"/>
    <property type="match status" value="1"/>
</dbReference>
<proteinExistence type="inferred from homology"/>
<accession>A0ABM4BYU4</accession>
<evidence type="ECO:0000313" key="8">
    <source>
        <dbReference type="Proteomes" id="UP001652625"/>
    </source>
</evidence>
<evidence type="ECO:0000256" key="6">
    <source>
        <dbReference type="ARBA" id="ARBA00023306"/>
    </source>
</evidence>
<feature type="domain" description="HORMA" evidence="7">
    <location>
        <begin position="10"/>
        <end position="187"/>
    </location>
</feature>
<keyword evidence="8" id="KW-1185">Reference proteome</keyword>
<dbReference type="GeneID" id="124814650"/>
<dbReference type="Proteomes" id="UP001652625">
    <property type="component" value="Chromosome 06"/>
</dbReference>
<evidence type="ECO:0000256" key="2">
    <source>
        <dbReference type="ARBA" id="ARBA00010348"/>
    </source>
</evidence>
<dbReference type="PANTHER" id="PTHR11842:SF11">
    <property type="entry name" value="MITOTIC SPINDLE ASSEMBLY CHECKPOINT PROTEIN MAD2A"/>
    <property type="match status" value="1"/>
</dbReference>
<keyword evidence="5" id="KW-0539">Nucleus</keyword>
<evidence type="ECO:0000256" key="1">
    <source>
        <dbReference type="ARBA" id="ARBA00004123"/>
    </source>
</evidence>
<evidence type="ECO:0000313" key="9">
    <source>
        <dbReference type="RefSeq" id="XP_065654408.1"/>
    </source>
</evidence>
<dbReference type="RefSeq" id="XP_065654408.1">
    <property type="nucleotide sequence ID" value="XM_065798336.1"/>
</dbReference>
<keyword evidence="6" id="KW-0131">Cell cycle</keyword>
<comment type="subcellular location">
    <subcellularLocation>
        <location evidence="1">Nucleus</location>
    </subcellularLocation>
</comment>
<evidence type="ECO:0000256" key="3">
    <source>
        <dbReference type="ARBA" id="ARBA00022618"/>
    </source>
</evidence>
<comment type="similarity">
    <text evidence="2">Belongs to the MAD2 family.</text>
</comment>
<keyword evidence="3" id="KW-0132">Cell division</keyword>